<evidence type="ECO:0000259" key="1">
    <source>
        <dbReference type="PROSITE" id="PS50830"/>
    </source>
</evidence>
<reference evidence="2" key="1">
    <citation type="submission" date="2019-12" db="EMBL/GenBank/DDBJ databases">
        <authorList>
            <person name="Zhou D."/>
        </authorList>
    </citation>
    <scope>NUCLEOTIDE SEQUENCE</scope>
    <source>
        <strain evidence="2">P12375</strain>
        <plasmid evidence="2">pP12375-1FII</plasmid>
    </source>
</reference>
<dbReference type="EMBL" id="MN821366">
    <property type="protein sequence ID" value="QLG00846.1"/>
    <property type="molecule type" value="Genomic_DNA"/>
</dbReference>
<dbReference type="InterPro" id="IPR016071">
    <property type="entry name" value="Staphylococal_nuclease_OB-fold"/>
</dbReference>
<protein>
    <recommendedName>
        <fullName evidence="1">TNase-like domain-containing protein</fullName>
    </recommendedName>
</protein>
<sequence length="102" mass="11208">MQHKDNYRRQAGQPLLTITQLCCATTLLFVSFNSHADIRGSVVRVLDGDTIEVLQEDNELTRVRLNGIDAPEKAQPFGQRSRQALTAMIAGKVVGVVSENGK</sequence>
<dbReference type="Pfam" id="PF00565">
    <property type="entry name" value="SNase"/>
    <property type="match status" value="1"/>
</dbReference>
<accession>A0A7D5K3F2</accession>
<name>A0A7D5K3F2_9ENTR</name>
<dbReference type="GO" id="GO:0004518">
    <property type="term" value="F:nuclease activity"/>
    <property type="evidence" value="ECO:0007669"/>
    <property type="project" value="InterPro"/>
</dbReference>
<organism evidence="2">
    <name type="scientific">Leclercia adecarboxylata</name>
    <dbReference type="NCBI Taxonomy" id="83655"/>
    <lineage>
        <taxon>Bacteria</taxon>
        <taxon>Pseudomonadati</taxon>
        <taxon>Pseudomonadota</taxon>
        <taxon>Gammaproteobacteria</taxon>
        <taxon>Enterobacterales</taxon>
        <taxon>Enterobacteriaceae</taxon>
        <taxon>Leclercia</taxon>
    </lineage>
</organism>
<dbReference type="GO" id="GO:0003676">
    <property type="term" value="F:nucleic acid binding"/>
    <property type="evidence" value="ECO:0007669"/>
    <property type="project" value="InterPro"/>
</dbReference>
<geneLocation type="plasmid" evidence="2">
    <name>pP12375-1FII</name>
</geneLocation>
<keyword evidence="2" id="KW-0614">Plasmid</keyword>
<feature type="domain" description="TNase-like" evidence="1">
    <location>
        <begin position="36"/>
        <end position="102"/>
    </location>
</feature>
<dbReference type="Gene3D" id="2.40.50.90">
    <property type="match status" value="1"/>
</dbReference>
<evidence type="ECO:0000313" key="2">
    <source>
        <dbReference type="EMBL" id="QLG00846.1"/>
    </source>
</evidence>
<dbReference type="PROSITE" id="PS01123">
    <property type="entry name" value="TNASE_1"/>
    <property type="match status" value="1"/>
</dbReference>
<dbReference type="PROSITE" id="PS50830">
    <property type="entry name" value="TNASE_3"/>
    <property type="match status" value="1"/>
</dbReference>
<dbReference type="InterPro" id="IPR035437">
    <property type="entry name" value="SNase_OB-fold_sf"/>
</dbReference>
<dbReference type="InterPro" id="IPR002071">
    <property type="entry name" value="Thermonucl_AS"/>
</dbReference>
<dbReference type="AlphaFoldDB" id="A0A7D5K3F2"/>
<dbReference type="SUPFAM" id="SSF50199">
    <property type="entry name" value="Staphylococcal nuclease"/>
    <property type="match status" value="1"/>
</dbReference>
<proteinExistence type="predicted"/>